<dbReference type="AlphaFoldDB" id="A0A1Y1SEU5"/>
<protein>
    <recommendedName>
        <fullName evidence="4">Lipoprotein</fullName>
    </recommendedName>
</protein>
<keyword evidence="3" id="KW-1185">Reference proteome</keyword>
<proteinExistence type="predicted"/>
<dbReference type="OrthoDB" id="7059217at2"/>
<comment type="caution">
    <text evidence="2">The sequence shown here is derived from an EMBL/GenBank/DDBJ whole genome shotgun (WGS) entry which is preliminary data.</text>
</comment>
<evidence type="ECO:0000313" key="3">
    <source>
        <dbReference type="Proteomes" id="UP000192342"/>
    </source>
</evidence>
<accession>A0A1Y1SEU5</accession>
<organism evidence="2 3">
    <name type="scientific">Oceanococcus atlanticus</name>
    <dbReference type="NCBI Taxonomy" id="1317117"/>
    <lineage>
        <taxon>Bacteria</taxon>
        <taxon>Pseudomonadati</taxon>
        <taxon>Pseudomonadota</taxon>
        <taxon>Gammaproteobacteria</taxon>
        <taxon>Chromatiales</taxon>
        <taxon>Oceanococcaceae</taxon>
        <taxon>Oceanococcus</taxon>
    </lineage>
</organism>
<sequence>MKKGFVAIALLGLMSGCASMADLSGAKASERGRVDSKNAQTLAEKKEVYIGDFRVTFVIQDASTATAKSPMMRGADMSDYAKSTLRARLSGVPEAHFQAITDRAFEDFKQGLQAKGYRILSRDHLASQSSWTRLSSQASPNPPYDKVLNNESLMSDLFGGRPHDISFAPRGMSLLKIDAGGQYQGGVAKTADKLGKPIVNAHYTVHFAYFGSETDYTVDYLNSDVWEGERKATLSAQSSMGQGIQVVPGGAIVFMVDQGGTFSKNGFIALEDPVVVGGAYGRNEDSTSGAQKTANAVSSVLGFFSGSSSKTKEISVVANPDHYQIGALKALTEANARLLRAF</sequence>
<evidence type="ECO:0000256" key="1">
    <source>
        <dbReference type="SAM" id="SignalP"/>
    </source>
</evidence>
<dbReference type="STRING" id="1317117.ATO7_08432"/>
<name>A0A1Y1SEU5_9GAMM</name>
<gene>
    <name evidence="2" type="ORF">ATO7_08432</name>
</gene>
<evidence type="ECO:0000313" key="2">
    <source>
        <dbReference type="EMBL" id="ORE87052.1"/>
    </source>
</evidence>
<feature type="signal peptide" evidence="1">
    <location>
        <begin position="1"/>
        <end position="20"/>
    </location>
</feature>
<keyword evidence="1" id="KW-0732">Signal</keyword>
<evidence type="ECO:0008006" key="4">
    <source>
        <dbReference type="Google" id="ProtNLM"/>
    </source>
</evidence>
<dbReference type="EMBL" id="AQQV01000002">
    <property type="protein sequence ID" value="ORE87052.1"/>
    <property type="molecule type" value="Genomic_DNA"/>
</dbReference>
<feature type="chain" id="PRO_5013141385" description="Lipoprotein" evidence="1">
    <location>
        <begin position="21"/>
        <end position="342"/>
    </location>
</feature>
<dbReference type="Proteomes" id="UP000192342">
    <property type="component" value="Unassembled WGS sequence"/>
</dbReference>
<dbReference type="RefSeq" id="WP_083561258.1">
    <property type="nucleotide sequence ID" value="NZ_AQQV01000002.1"/>
</dbReference>
<dbReference type="PROSITE" id="PS51257">
    <property type="entry name" value="PROKAR_LIPOPROTEIN"/>
    <property type="match status" value="1"/>
</dbReference>
<reference evidence="2 3" key="1">
    <citation type="submission" date="2013-04" db="EMBL/GenBank/DDBJ databases">
        <title>Oceanococcus atlanticus 22II-S10r2 Genome Sequencing.</title>
        <authorList>
            <person name="Lai Q."/>
            <person name="Li G."/>
            <person name="Shao Z."/>
        </authorList>
    </citation>
    <scope>NUCLEOTIDE SEQUENCE [LARGE SCALE GENOMIC DNA]</scope>
    <source>
        <strain evidence="2 3">22II-S10r2</strain>
    </source>
</reference>